<dbReference type="InParanoid" id="G0NC39"/>
<name>G0NC39_CAEBE</name>
<protein>
    <submittedName>
        <fullName evidence="1">Uncharacterized protein</fullName>
    </submittedName>
</protein>
<dbReference type="HOGENOM" id="CLU_1612277_0_0_1"/>
<sequence length="165" mass="19749">MRYRPEIEFMALIKNFMHSRKRYRFRAQDVWIDLALSHEQASQIFHIQYVKSKYLKRIVYLVCDSPFFRSISRNVAVEQSLDTYFDSQARTEQWKKAEELYIENCRTGDSLTNLVGAGKVYNFRTLNFCLVNTDLVHSLIEHTIHSRDGTLWTLIVRDMQFIFKH</sequence>
<organism evidence="2">
    <name type="scientific">Caenorhabditis brenneri</name>
    <name type="common">Nematode worm</name>
    <dbReference type="NCBI Taxonomy" id="135651"/>
    <lineage>
        <taxon>Eukaryota</taxon>
        <taxon>Metazoa</taxon>
        <taxon>Ecdysozoa</taxon>
        <taxon>Nematoda</taxon>
        <taxon>Chromadorea</taxon>
        <taxon>Rhabditida</taxon>
        <taxon>Rhabditina</taxon>
        <taxon>Rhabditomorpha</taxon>
        <taxon>Rhabditoidea</taxon>
        <taxon>Rhabditidae</taxon>
        <taxon>Peloderinae</taxon>
        <taxon>Caenorhabditis</taxon>
    </lineage>
</organism>
<accession>G0NC39</accession>
<dbReference type="EMBL" id="GL379861">
    <property type="protein sequence ID" value="EGT57387.1"/>
    <property type="molecule type" value="Genomic_DNA"/>
</dbReference>
<gene>
    <name evidence="1" type="ORF">CAEBREN_08923</name>
</gene>
<keyword evidence="2" id="KW-1185">Reference proteome</keyword>
<dbReference type="Proteomes" id="UP000008068">
    <property type="component" value="Unassembled WGS sequence"/>
</dbReference>
<evidence type="ECO:0000313" key="2">
    <source>
        <dbReference type="Proteomes" id="UP000008068"/>
    </source>
</evidence>
<reference evidence="2" key="1">
    <citation type="submission" date="2011-07" db="EMBL/GenBank/DDBJ databases">
        <authorList>
            <consortium name="Caenorhabditis brenneri Sequencing and Analysis Consortium"/>
            <person name="Wilson R.K."/>
        </authorList>
    </citation>
    <scope>NUCLEOTIDE SEQUENCE [LARGE SCALE GENOMIC DNA]</scope>
    <source>
        <strain evidence="2">PB2801</strain>
    </source>
</reference>
<evidence type="ECO:0000313" key="1">
    <source>
        <dbReference type="EMBL" id="EGT57387.1"/>
    </source>
</evidence>
<proteinExistence type="predicted"/>
<dbReference type="AlphaFoldDB" id="G0NC39"/>